<gene>
    <name evidence="2" type="ORF">KIPB_010220</name>
</gene>
<evidence type="ECO:0000313" key="3">
    <source>
        <dbReference type="Proteomes" id="UP000265618"/>
    </source>
</evidence>
<name>A0A391NPQ6_9EUKA</name>
<dbReference type="EMBL" id="BDIP01003730">
    <property type="protein sequence ID" value="GCA63485.1"/>
    <property type="molecule type" value="Genomic_DNA"/>
</dbReference>
<evidence type="ECO:0000256" key="1">
    <source>
        <dbReference type="SAM" id="MobiDB-lite"/>
    </source>
</evidence>
<keyword evidence="3" id="KW-1185">Reference proteome</keyword>
<dbReference type="Proteomes" id="UP000265618">
    <property type="component" value="Unassembled WGS sequence"/>
</dbReference>
<sequence length="111" mass="12064">MGAPTHPPSEVDTPGDDPSVSTAADGSQAHPTDPAPDSVWTEAMWVEYIATLYRRRHKWGSTLARCLVAWRARGDRGELDLSHCDLGPLAVEWLMVALPSMTGVVKVGGYY</sequence>
<comment type="caution">
    <text evidence="2">The sequence shown here is derived from an EMBL/GenBank/DDBJ whole genome shotgun (WGS) entry which is preliminary data.</text>
</comment>
<feature type="region of interest" description="Disordered" evidence="1">
    <location>
        <begin position="1"/>
        <end position="37"/>
    </location>
</feature>
<dbReference type="AlphaFoldDB" id="A0A391NPQ6"/>
<protein>
    <submittedName>
        <fullName evidence="2">Uncharacterized protein</fullName>
    </submittedName>
</protein>
<accession>A0A391NPQ6</accession>
<evidence type="ECO:0000313" key="2">
    <source>
        <dbReference type="EMBL" id="GCA63485.1"/>
    </source>
</evidence>
<proteinExistence type="predicted"/>
<organism evidence="2 3">
    <name type="scientific">Kipferlia bialata</name>
    <dbReference type="NCBI Taxonomy" id="797122"/>
    <lineage>
        <taxon>Eukaryota</taxon>
        <taxon>Metamonada</taxon>
        <taxon>Carpediemonas-like organisms</taxon>
        <taxon>Kipferlia</taxon>
    </lineage>
</organism>
<reference evidence="2 3" key="1">
    <citation type="journal article" date="2018" name="PLoS ONE">
        <title>The draft genome of Kipferlia bialata reveals reductive genome evolution in fornicate parasites.</title>
        <authorList>
            <person name="Tanifuji G."/>
            <person name="Takabayashi S."/>
            <person name="Kume K."/>
            <person name="Takagi M."/>
            <person name="Nakayama T."/>
            <person name="Kamikawa R."/>
            <person name="Inagaki Y."/>
            <person name="Hashimoto T."/>
        </authorList>
    </citation>
    <scope>NUCLEOTIDE SEQUENCE [LARGE SCALE GENOMIC DNA]</scope>
    <source>
        <strain evidence="2">NY0173</strain>
    </source>
</reference>